<evidence type="ECO:0000313" key="2">
    <source>
        <dbReference type="EMBL" id="TFK54510.1"/>
    </source>
</evidence>
<feature type="compositionally biased region" description="Acidic residues" evidence="1">
    <location>
        <begin position="590"/>
        <end position="599"/>
    </location>
</feature>
<protein>
    <submittedName>
        <fullName evidence="2">Uncharacterized protein</fullName>
    </submittedName>
</protein>
<dbReference type="OrthoDB" id="2922289at2759"/>
<dbReference type="Proteomes" id="UP000305948">
    <property type="component" value="Unassembled WGS sequence"/>
</dbReference>
<sequence>MASSCKAAKQPITESKSRDIVPVGPRHVQSKYQGRRTDEGAKPTTARALVLRNGKYGARGTGEVVLASKISGREKLDLLGEDLLEKRVEMAKTALGPPFRLEKCLRIAHAQFNAALDDVKNLQDHEVFLSEIVAEIGARTPPNQYIKDPDYIASIVATRIHNAYTAASAWKLVRDTLHELDEEGLRDSTARNQIRRDEHIRSLYLVLYDLVNELIKIYQSKFSVYVMAAPHYAKYFKRATDSDPDDPEMMFDWVELKAVHRSFLDSIIIELCLPQSHYPKQVLYSILHDAVDESPKEAKRFSQAVWDAVGDLAMAVELQDIIESPMLGADCEQLKKRPREMPEEYEAWIDAQLFSDKAAKDLSIRNHAFPLAKTATKSGLETLWKTINANYKAVSGQGIDELWDLAEEKERTPQWHAFYMPSLGKDGEGPGALTRPGGGRGGKKRLAITAAGYESDNSMPSLQSVSDSEDEESDNEYEDEDEDEEDEEEYDDDDDYETESEDDGYDTDEEEQARELLREAMDYALRDPDFLNAKSSEELKLDDDLKGNAFLKLLGSLRGRLFSADPNLKTNRRTQPRKPFFGGRKPPAPEDFEDDDEVPPLEPISPSARRPAQRGVTMEEVEDEEVTAAKKKKKKPKKKKKKPSSTATAEQGKEESPAPAVSSPPEPVPASPSPVPSGAPTSPPQTPSKKKKKRGPSGASANGPKSPTPSVSSTAVNSSSGHLPFMSTSSLVAEQKAQSVHSYLHSEGLAATKEKVKSRRQPGDMALIKEKRGLFSGKFGSKEKDEDEESIKKGSKNSWFTRLGKKSTDLMHQLLSTKDDVKKGQAPMKWEQFLRVMRDMGFTYDPSTAGSSVKFDPPDPRDRPITFHKPHPDSTIQPIRLRQYAKDLKELYGWSEEDFYKALS</sequence>
<reference evidence="2 3" key="1">
    <citation type="journal article" date="2019" name="Nat. Ecol. Evol.">
        <title>Megaphylogeny resolves global patterns of mushroom evolution.</title>
        <authorList>
            <person name="Varga T."/>
            <person name="Krizsan K."/>
            <person name="Foldi C."/>
            <person name="Dima B."/>
            <person name="Sanchez-Garcia M."/>
            <person name="Sanchez-Ramirez S."/>
            <person name="Szollosi G.J."/>
            <person name="Szarkandi J.G."/>
            <person name="Papp V."/>
            <person name="Albert L."/>
            <person name="Andreopoulos W."/>
            <person name="Angelini C."/>
            <person name="Antonin V."/>
            <person name="Barry K.W."/>
            <person name="Bougher N.L."/>
            <person name="Buchanan P."/>
            <person name="Buyck B."/>
            <person name="Bense V."/>
            <person name="Catcheside P."/>
            <person name="Chovatia M."/>
            <person name="Cooper J."/>
            <person name="Damon W."/>
            <person name="Desjardin D."/>
            <person name="Finy P."/>
            <person name="Geml J."/>
            <person name="Haridas S."/>
            <person name="Hughes K."/>
            <person name="Justo A."/>
            <person name="Karasinski D."/>
            <person name="Kautmanova I."/>
            <person name="Kiss B."/>
            <person name="Kocsube S."/>
            <person name="Kotiranta H."/>
            <person name="LaButti K.M."/>
            <person name="Lechner B.E."/>
            <person name="Liimatainen K."/>
            <person name="Lipzen A."/>
            <person name="Lukacs Z."/>
            <person name="Mihaltcheva S."/>
            <person name="Morgado L.N."/>
            <person name="Niskanen T."/>
            <person name="Noordeloos M.E."/>
            <person name="Ohm R.A."/>
            <person name="Ortiz-Santana B."/>
            <person name="Ovrebo C."/>
            <person name="Racz N."/>
            <person name="Riley R."/>
            <person name="Savchenko A."/>
            <person name="Shiryaev A."/>
            <person name="Soop K."/>
            <person name="Spirin V."/>
            <person name="Szebenyi C."/>
            <person name="Tomsovsky M."/>
            <person name="Tulloss R.E."/>
            <person name="Uehling J."/>
            <person name="Grigoriev I.V."/>
            <person name="Vagvolgyi C."/>
            <person name="Papp T."/>
            <person name="Martin F.M."/>
            <person name="Miettinen O."/>
            <person name="Hibbett D.S."/>
            <person name="Nagy L.G."/>
        </authorList>
    </citation>
    <scope>NUCLEOTIDE SEQUENCE [LARGE SCALE GENOMIC DNA]</scope>
    <source>
        <strain evidence="2 3">OMC1185</strain>
    </source>
</reference>
<dbReference type="SUPFAM" id="SSF48371">
    <property type="entry name" value="ARM repeat"/>
    <property type="match status" value="1"/>
</dbReference>
<feature type="region of interest" description="Disordered" evidence="1">
    <location>
        <begin position="419"/>
        <end position="520"/>
    </location>
</feature>
<evidence type="ECO:0000256" key="1">
    <source>
        <dbReference type="SAM" id="MobiDB-lite"/>
    </source>
</evidence>
<keyword evidence="3" id="KW-1185">Reference proteome</keyword>
<feature type="region of interest" description="Disordered" evidence="1">
    <location>
        <begin position="847"/>
        <end position="876"/>
    </location>
</feature>
<organism evidence="2 3">
    <name type="scientific">Heliocybe sulcata</name>
    <dbReference type="NCBI Taxonomy" id="5364"/>
    <lineage>
        <taxon>Eukaryota</taxon>
        <taxon>Fungi</taxon>
        <taxon>Dikarya</taxon>
        <taxon>Basidiomycota</taxon>
        <taxon>Agaricomycotina</taxon>
        <taxon>Agaricomycetes</taxon>
        <taxon>Gloeophyllales</taxon>
        <taxon>Gloeophyllaceae</taxon>
        <taxon>Heliocybe</taxon>
    </lineage>
</organism>
<name>A0A5C3NB33_9AGAM</name>
<feature type="compositionally biased region" description="Polar residues" evidence="1">
    <location>
        <begin position="455"/>
        <end position="465"/>
    </location>
</feature>
<evidence type="ECO:0000313" key="3">
    <source>
        <dbReference type="Proteomes" id="UP000305948"/>
    </source>
</evidence>
<feature type="compositionally biased region" description="Acidic residues" evidence="1">
    <location>
        <begin position="467"/>
        <end position="512"/>
    </location>
</feature>
<dbReference type="STRING" id="5364.A0A5C3NB33"/>
<feature type="compositionally biased region" description="Basic and acidic residues" evidence="1">
    <location>
        <begin position="856"/>
        <end position="865"/>
    </location>
</feature>
<dbReference type="GO" id="GO:0003729">
    <property type="term" value="F:mRNA binding"/>
    <property type="evidence" value="ECO:0007669"/>
    <property type="project" value="InterPro"/>
</dbReference>
<feature type="region of interest" description="Disordered" evidence="1">
    <location>
        <begin position="746"/>
        <end position="794"/>
    </location>
</feature>
<feature type="region of interest" description="Disordered" evidence="1">
    <location>
        <begin position="1"/>
        <end position="42"/>
    </location>
</feature>
<dbReference type="InterPro" id="IPR016024">
    <property type="entry name" value="ARM-type_fold"/>
</dbReference>
<feature type="compositionally biased region" description="Basic residues" evidence="1">
    <location>
        <begin position="629"/>
        <end position="643"/>
    </location>
</feature>
<feature type="compositionally biased region" description="Pro residues" evidence="1">
    <location>
        <begin position="662"/>
        <end position="686"/>
    </location>
</feature>
<dbReference type="AlphaFoldDB" id="A0A5C3NB33"/>
<proteinExistence type="predicted"/>
<dbReference type="Pfam" id="PF07927">
    <property type="entry name" value="HicA_toxin"/>
    <property type="match status" value="1"/>
</dbReference>
<gene>
    <name evidence="2" type="ORF">OE88DRAFT_1676255</name>
</gene>
<accession>A0A5C3NB33</accession>
<dbReference type="EMBL" id="ML213506">
    <property type="protein sequence ID" value="TFK54510.1"/>
    <property type="molecule type" value="Genomic_DNA"/>
</dbReference>
<feature type="compositionally biased region" description="Low complexity" evidence="1">
    <location>
        <begin position="708"/>
        <end position="720"/>
    </location>
</feature>
<feature type="region of interest" description="Disordered" evidence="1">
    <location>
        <begin position="562"/>
        <end position="725"/>
    </location>
</feature>
<dbReference type="InterPro" id="IPR012933">
    <property type="entry name" value="HicA_mRNA_interferase"/>
</dbReference>